<dbReference type="CDD" id="cd00158">
    <property type="entry name" value="RHOD"/>
    <property type="match status" value="1"/>
</dbReference>
<dbReference type="InterPro" id="IPR001763">
    <property type="entry name" value="Rhodanese-like_dom"/>
</dbReference>
<dbReference type="PROSITE" id="PS50206">
    <property type="entry name" value="RHODANESE_3"/>
    <property type="match status" value="1"/>
</dbReference>
<keyword evidence="3" id="KW-1185">Reference proteome</keyword>
<protein>
    <submittedName>
        <fullName evidence="2">Rhodanese-like domain-containing protein</fullName>
    </submittedName>
</protein>
<dbReference type="PANTHER" id="PTHR45431:SF3">
    <property type="entry name" value="RHODANESE-LIKE DOMAIN-CONTAINING PROTEIN 15, CHLOROPLASTIC"/>
    <property type="match status" value="1"/>
</dbReference>
<comment type="caution">
    <text evidence="2">The sequence shown here is derived from an EMBL/GenBank/DDBJ whole genome shotgun (WGS) entry which is preliminary data.</text>
</comment>
<accession>A0ABP9DD07</accession>
<evidence type="ECO:0000313" key="3">
    <source>
        <dbReference type="Proteomes" id="UP001501752"/>
    </source>
</evidence>
<dbReference type="Proteomes" id="UP001501752">
    <property type="component" value="Unassembled WGS sequence"/>
</dbReference>
<evidence type="ECO:0000313" key="2">
    <source>
        <dbReference type="EMBL" id="GAA4840800.1"/>
    </source>
</evidence>
<reference evidence="3" key="1">
    <citation type="journal article" date="2019" name="Int. J. Syst. Evol. Microbiol.">
        <title>The Global Catalogue of Microorganisms (GCM) 10K type strain sequencing project: providing services to taxonomists for standard genome sequencing and annotation.</title>
        <authorList>
            <consortium name="The Broad Institute Genomics Platform"/>
            <consortium name="The Broad Institute Genome Sequencing Center for Infectious Disease"/>
            <person name="Wu L."/>
            <person name="Ma J."/>
        </authorList>
    </citation>
    <scope>NUCLEOTIDE SEQUENCE [LARGE SCALE GENOMIC DNA]</scope>
    <source>
        <strain evidence="3">JCM 13006</strain>
    </source>
</reference>
<dbReference type="RefSeq" id="WP_345696014.1">
    <property type="nucleotide sequence ID" value="NZ_BAABIS010000001.1"/>
</dbReference>
<gene>
    <name evidence="2" type="ORF">GCM10023235_15500</name>
</gene>
<dbReference type="InterPro" id="IPR001307">
    <property type="entry name" value="Thiosulphate_STrfase_CS"/>
</dbReference>
<dbReference type="PANTHER" id="PTHR45431">
    <property type="entry name" value="RHODANESE-LIKE DOMAIN-CONTAINING PROTEIN 15, CHLOROPLASTIC"/>
    <property type="match status" value="1"/>
</dbReference>
<dbReference type="EMBL" id="BAABIS010000001">
    <property type="protein sequence ID" value="GAA4840800.1"/>
    <property type="molecule type" value="Genomic_DNA"/>
</dbReference>
<dbReference type="Pfam" id="PF00581">
    <property type="entry name" value="Rhodanese"/>
    <property type="match status" value="1"/>
</dbReference>
<proteinExistence type="predicted"/>
<dbReference type="Gene3D" id="3.40.250.10">
    <property type="entry name" value="Rhodanese-like domain"/>
    <property type="match status" value="1"/>
</dbReference>
<dbReference type="SUPFAM" id="SSF52821">
    <property type="entry name" value="Rhodanese/Cell cycle control phosphatase"/>
    <property type="match status" value="1"/>
</dbReference>
<evidence type="ECO:0000259" key="1">
    <source>
        <dbReference type="PROSITE" id="PS50206"/>
    </source>
</evidence>
<dbReference type="SMART" id="SM00450">
    <property type="entry name" value="RHOD"/>
    <property type="match status" value="1"/>
</dbReference>
<dbReference type="PROSITE" id="PS00380">
    <property type="entry name" value="RHODANESE_1"/>
    <property type="match status" value="1"/>
</dbReference>
<dbReference type="InterPro" id="IPR052367">
    <property type="entry name" value="Thiosulfate_ST/Rhodanese-like"/>
</dbReference>
<organism evidence="2 3">
    <name type="scientific">Kitasatospora terrestris</name>
    <dbReference type="NCBI Taxonomy" id="258051"/>
    <lineage>
        <taxon>Bacteria</taxon>
        <taxon>Bacillati</taxon>
        <taxon>Actinomycetota</taxon>
        <taxon>Actinomycetes</taxon>
        <taxon>Kitasatosporales</taxon>
        <taxon>Streptomycetaceae</taxon>
        <taxon>Kitasatospora</taxon>
    </lineage>
</organism>
<sequence>MSSFLTVTQLTGATVIDVRTPAEYAAGHIPGALNIPLDRLERALPTLRGAAARRPIAVVCASGARAATACAQLAAAGVEARSVEGGTSAWASAGKALARTPGARAVWAMDRQVRFAAGALVVLAVLGDRAVPGLRRLGAAVGAGLVFSAVSNTCAMGAALSRLPFNRPRGDAEAALEETLAALRTAA</sequence>
<dbReference type="Gene3D" id="6.10.140.1340">
    <property type="match status" value="1"/>
</dbReference>
<dbReference type="InterPro" id="IPR036873">
    <property type="entry name" value="Rhodanese-like_dom_sf"/>
</dbReference>
<name>A0ABP9DD07_9ACTN</name>
<feature type="domain" description="Rhodanese" evidence="1">
    <location>
        <begin position="9"/>
        <end position="99"/>
    </location>
</feature>